<dbReference type="GO" id="GO:0000981">
    <property type="term" value="F:DNA-binding transcription factor activity, RNA polymerase II-specific"/>
    <property type="evidence" value="ECO:0007669"/>
    <property type="project" value="TreeGrafter"/>
</dbReference>
<dbReference type="InterPro" id="IPR009057">
    <property type="entry name" value="Homeodomain-like_sf"/>
</dbReference>
<dbReference type="Proteomes" id="UP000050761">
    <property type="component" value="Unassembled WGS sequence"/>
</dbReference>
<comment type="subcellular location">
    <subcellularLocation>
        <location evidence="1 2 3">Nucleus</location>
    </subcellularLocation>
</comment>
<keyword evidence="2 3" id="KW-0371">Homeobox</keyword>
<dbReference type="EMBL" id="UZAH01025387">
    <property type="protein sequence ID" value="VDO62929.1"/>
    <property type="molecule type" value="Genomic_DNA"/>
</dbReference>
<feature type="domain" description="Homeobox" evidence="5">
    <location>
        <begin position="581"/>
        <end position="687"/>
    </location>
</feature>
<accession>A0A3P7XAH3</accession>
<evidence type="ECO:0000259" key="5">
    <source>
        <dbReference type="PROSITE" id="PS50071"/>
    </source>
</evidence>
<dbReference type="WBParaSite" id="HPBE_0000495101-mRNA-1">
    <property type="protein sequence ID" value="HPBE_0000495101-mRNA-1"/>
    <property type="gene ID" value="HPBE_0000495101"/>
</dbReference>
<evidence type="ECO:0000313" key="8">
    <source>
        <dbReference type="WBParaSite" id="HPBE_0000495101-mRNA-1"/>
    </source>
</evidence>
<feature type="compositionally biased region" description="Polar residues" evidence="4">
    <location>
        <begin position="570"/>
        <end position="580"/>
    </location>
</feature>
<protein>
    <submittedName>
        <fullName evidence="8">Homeobox domain-containing protein</fullName>
    </submittedName>
</protein>
<keyword evidence="7" id="KW-1185">Reference proteome</keyword>
<dbReference type="InterPro" id="IPR001356">
    <property type="entry name" value="HD"/>
</dbReference>
<dbReference type="AlphaFoldDB" id="A0A3P7XAH3"/>
<dbReference type="SMART" id="SM00389">
    <property type="entry name" value="HOX"/>
    <property type="match status" value="1"/>
</dbReference>
<evidence type="ECO:0000313" key="7">
    <source>
        <dbReference type="Proteomes" id="UP000050761"/>
    </source>
</evidence>
<feature type="region of interest" description="Disordered" evidence="4">
    <location>
        <begin position="38"/>
        <end position="61"/>
    </location>
</feature>
<feature type="region of interest" description="Disordered" evidence="4">
    <location>
        <begin position="553"/>
        <end position="580"/>
    </location>
</feature>
<dbReference type="Gene3D" id="1.10.10.60">
    <property type="entry name" value="Homeodomain-like"/>
    <property type="match status" value="1"/>
</dbReference>
<evidence type="ECO:0000256" key="2">
    <source>
        <dbReference type="PROSITE-ProRule" id="PRU00108"/>
    </source>
</evidence>
<dbReference type="SUPFAM" id="SSF46689">
    <property type="entry name" value="Homeodomain-like"/>
    <property type="match status" value="1"/>
</dbReference>
<dbReference type="CDD" id="cd00086">
    <property type="entry name" value="homeodomain"/>
    <property type="match status" value="1"/>
</dbReference>
<proteinExistence type="predicted"/>
<evidence type="ECO:0000256" key="1">
    <source>
        <dbReference type="ARBA" id="ARBA00004123"/>
    </source>
</evidence>
<name>A0A3P7XAH3_HELPZ</name>
<feature type="DNA-binding region" description="Homeobox" evidence="2">
    <location>
        <begin position="583"/>
        <end position="688"/>
    </location>
</feature>
<dbReference type="PROSITE" id="PS50071">
    <property type="entry name" value="HOMEOBOX_2"/>
    <property type="match status" value="1"/>
</dbReference>
<keyword evidence="2 3" id="KW-0238">DNA-binding</keyword>
<feature type="compositionally biased region" description="Low complexity" evidence="4">
    <location>
        <begin position="38"/>
        <end position="55"/>
    </location>
</feature>
<dbReference type="GO" id="GO:0000977">
    <property type="term" value="F:RNA polymerase II transcription regulatory region sequence-specific DNA binding"/>
    <property type="evidence" value="ECO:0007669"/>
    <property type="project" value="TreeGrafter"/>
</dbReference>
<dbReference type="PANTHER" id="PTHR24329">
    <property type="entry name" value="HOMEOBOX PROTEIN ARISTALESS"/>
    <property type="match status" value="1"/>
</dbReference>
<keyword evidence="2 3" id="KW-0539">Nucleus</keyword>
<dbReference type="Pfam" id="PF00046">
    <property type="entry name" value="Homeodomain"/>
    <property type="match status" value="1"/>
</dbReference>
<evidence type="ECO:0000256" key="3">
    <source>
        <dbReference type="RuleBase" id="RU000682"/>
    </source>
</evidence>
<dbReference type="OrthoDB" id="5798453at2759"/>
<dbReference type="PANTHER" id="PTHR24329:SF556">
    <property type="entry name" value="HOMEOBOX PROTEIN DSC-1"/>
    <property type="match status" value="1"/>
</dbReference>
<dbReference type="GO" id="GO:0005634">
    <property type="term" value="C:nucleus"/>
    <property type="evidence" value="ECO:0007669"/>
    <property type="project" value="UniProtKB-SubCell"/>
</dbReference>
<reference evidence="8" key="2">
    <citation type="submission" date="2019-09" db="UniProtKB">
        <authorList>
            <consortium name="WormBaseParasite"/>
        </authorList>
    </citation>
    <scope>IDENTIFICATION</scope>
</reference>
<evidence type="ECO:0000313" key="6">
    <source>
        <dbReference type="EMBL" id="VDO62929.1"/>
    </source>
</evidence>
<reference evidence="6 7" key="1">
    <citation type="submission" date="2018-11" db="EMBL/GenBank/DDBJ databases">
        <authorList>
            <consortium name="Pathogen Informatics"/>
        </authorList>
    </citation>
    <scope>NUCLEOTIDE SEQUENCE [LARGE SCALE GENOMIC DNA]</scope>
</reference>
<organism evidence="6">
    <name type="scientific">Heligmosomoides polygyrus</name>
    <name type="common">Parasitic roundworm</name>
    <dbReference type="NCBI Taxonomy" id="6339"/>
    <lineage>
        <taxon>Eukaryota</taxon>
        <taxon>Metazoa</taxon>
        <taxon>Ecdysozoa</taxon>
        <taxon>Nematoda</taxon>
        <taxon>Chromadorea</taxon>
        <taxon>Rhabditida</taxon>
        <taxon>Rhabditina</taxon>
        <taxon>Rhabditomorpha</taxon>
        <taxon>Strongyloidea</taxon>
        <taxon>Heligmosomidae</taxon>
        <taxon>Heligmosomoides</taxon>
    </lineage>
</organism>
<gene>
    <name evidence="6" type="ORF">HPBE_LOCUS4952</name>
</gene>
<dbReference type="InterPro" id="IPR050649">
    <property type="entry name" value="Paired_Homeobox_TFs"/>
</dbReference>
<evidence type="ECO:0000256" key="4">
    <source>
        <dbReference type="SAM" id="MobiDB-lite"/>
    </source>
</evidence>
<sequence length="751" mass="85040">MFGYLLVSNDNQVLFYGGDSHFDSYLHGRLFAEGLYSSDSPSTSSGVYSDSSTESLCTHEDSSSTCNEARIPEKSPNQEISHLFLPLISIYRSFNSRTNDNIYSTTSDQVTILMKRLKYDYLLISMGSSDIRQHRFMDYLELGLEVKIGPLLSLIDSELGIADIATDFLKSLNDNRHVLESKKVWLRSNKSIIPYFVNVIVCNTIGDLTLISLCDAKYSPLIRAVATFLVQLDRIQTADDIIRALNDMGKTVETISRYFLAMAASNTTRRLSNAGFVKSPEQTASFIRTIWRRTEALLQVSNGKYTEIAGRRSSSVKDFSLMSIGKAFSSLSLSSTVTHHSTSKKEQLSSRCEVMVRYVHRQATNILQELCAESYGRASEKKLERFVDAIAGMLKAPEKSLVSDVNMAMAAMRKSTLFNDFLRPMSLGLDMIAFSVSMPSKSLSITYTPDWIKKEIDSTVKPPASNCYVAITGRSGAHYKLYRIKSEQQEPVSGLNLLKHLRGHRNRVLCHAVALFPDGIHDALAERQTLKLLRMISSQIQSVTHVVSLSSEDVSTMSHKGRPGREDVSPTASYRQSPNSALKRRFRTNFTEAQSLLLEEAFQESHYPDQTAKRDMAEKLDIPEDRITDRKLSFLHLPVPHFVAKVELFFKTTPMVHLETVDAADVEFHTLPGEVWFQNRRAKWRRKEMREKEKTRYDQYSTPNSYSFDTSYRYDCNSNCTSNFTSMPHQQEQPQQSTCQLFISSSCAQLQ</sequence>